<proteinExistence type="predicted"/>
<dbReference type="Proteomes" id="UP000805193">
    <property type="component" value="Unassembled WGS sequence"/>
</dbReference>
<sequence length="295" mass="33481">MIFVSEALTVRNKRQRIPMPVLYGVFLYMGVSSLKGSQFFDRILIMFMPQKYQPDYMFLRHVPTMRVHLFTLIQLTCLVCLWLIKSYKPSSIAFPLMLVVMIGVRKLLDFIFTQRELKVLDDVMPEHTKKKQEEEMMKEVEQEVFEMKNALLPDVSSSNVAIALVNGNLIKVPMEKYPEDKELPPMNITEQLSQTGLWQSIDQQNQYKGSAGANASSATSAQSAGENGARKKKRGSKKDALNEEERKRLSTMAEEDDEEDCGITIRIDAPTPVPSKHASPQETKKPFPNGSETSV</sequence>
<name>A0AC60NVP3_IXOPE</name>
<gene>
    <name evidence="1" type="ORF">HPB47_011666</name>
</gene>
<organism evidence="1 2">
    <name type="scientific">Ixodes persulcatus</name>
    <name type="common">Taiga tick</name>
    <dbReference type="NCBI Taxonomy" id="34615"/>
    <lineage>
        <taxon>Eukaryota</taxon>
        <taxon>Metazoa</taxon>
        <taxon>Ecdysozoa</taxon>
        <taxon>Arthropoda</taxon>
        <taxon>Chelicerata</taxon>
        <taxon>Arachnida</taxon>
        <taxon>Acari</taxon>
        <taxon>Parasitiformes</taxon>
        <taxon>Ixodida</taxon>
        <taxon>Ixodoidea</taxon>
        <taxon>Ixodidae</taxon>
        <taxon>Ixodinae</taxon>
        <taxon>Ixodes</taxon>
    </lineage>
</organism>
<evidence type="ECO:0000313" key="1">
    <source>
        <dbReference type="EMBL" id="KAG0411201.1"/>
    </source>
</evidence>
<evidence type="ECO:0000313" key="2">
    <source>
        <dbReference type="Proteomes" id="UP000805193"/>
    </source>
</evidence>
<reference evidence="1 2" key="1">
    <citation type="journal article" date="2020" name="Cell">
        <title>Large-Scale Comparative Analyses of Tick Genomes Elucidate Their Genetic Diversity and Vector Capacities.</title>
        <authorList>
            <consortium name="Tick Genome and Microbiome Consortium (TIGMIC)"/>
            <person name="Jia N."/>
            <person name="Wang J."/>
            <person name="Shi W."/>
            <person name="Du L."/>
            <person name="Sun Y."/>
            <person name="Zhan W."/>
            <person name="Jiang J.F."/>
            <person name="Wang Q."/>
            <person name="Zhang B."/>
            <person name="Ji P."/>
            <person name="Bell-Sakyi L."/>
            <person name="Cui X.M."/>
            <person name="Yuan T.T."/>
            <person name="Jiang B.G."/>
            <person name="Yang W.F."/>
            <person name="Lam T.T."/>
            <person name="Chang Q.C."/>
            <person name="Ding S.J."/>
            <person name="Wang X.J."/>
            <person name="Zhu J.G."/>
            <person name="Ruan X.D."/>
            <person name="Zhao L."/>
            <person name="Wei J.T."/>
            <person name="Ye R.Z."/>
            <person name="Que T.C."/>
            <person name="Du C.H."/>
            <person name="Zhou Y.H."/>
            <person name="Cheng J.X."/>
            <person name="Dai P.F."/>
            <person name="Guo W.B."/>
            <person name="Han X.H."/>
            <person name="Huang E.J."/>
            <person name="Li L.F."/>
            <person name="Wei W."/>
            <person name="Gao Y.C."/>
            <person name="Liu J.Z."/>
            <person name="Shao H.Z."/>
            <person name="Wang X."/>
            <person name="Wang C.C."/>
            <person name="Yang T.C."/>
            <person name="Huo Q.B."/>
            <person name="Li W."/>
            <person name="Chen H.Y."/>
            <person name="Chen S.E."/>
            <person name="Zhou L.G."/>
            <person name="Ni X.B."/>
            <person name="Tian J.H."/>
            <person name="Sheng Y."/>
            <person name="Liu T."/>
            <person name="Pan Y.S."/>
            <person name="Xia L.Y."/>
            <person name="Li J."/>
            <person name="Zhao F."/>
            <person name="Cao W.C."/>
        </authorList>
    </citation>
    <scope>NUCLEOTIDE SEQUENCE [LARGE SCALE GENOMIC DNA]</scope>
    <source>
        <strain evidence="1">Iper-2018</strain>
    </source>
</reference>
<accession>A0AC60NVP3</accession>
<comment type="caution">
    <text evidence="1">The sequence shown here is derived from an EMBL/GenBank/DDBJ whole genome shotgun (WGS) entry which is preliminary data.</text>
</comment>
<keyword evidence="2" id="KW-1185">Reference proteome</keyword>
<protein>
    <submittedName>
        <fullName evidence="1">Uncharacterized protein</fullName>
    </submittedName>
</protein>
<dbReference type="EMBL" id="JABSTQ010011452">
    <property type="protein sequence ID" value="KAG0411201.1"/>
    <property type="molecule type" value="Genomic_DNA"/>
</dbReference>